<sequence>MLGSERSVMEELLSEFKALPEAQISSYATTLHRKKPLVPTLYKVIQDPNNEKMRHLWEDQALQWTVKNHIESTGRWHLQRLGHASSKDHLTSQHKRICQSSWPGSVETSTCCRWG</sequence>
<organism evidence="1 2">
    <name type="scientific">Athene cunicularia</name>
    <name type="common">Burrowing owl</name>
    <name type="synonym">Speotyto cunicularia</name>
    <dbReference type="NCBI Taxonomy" id="194338"/>
    <lineage>
        <taxon>Eukaryota</taxon>
        <taxon>Metazoa</taxon>
        <taxon>Chordata</taxon>
        <taxon>Craniata</taxon>
        <taxon>Vertebrata</taxon>
        <taxon>Euteleostomi</taxon>
        <taxon>Archelosauria</taxon>
        <taxon>Archosauria</taxon>
        <taxon>Dinosauria</taxon>
        <taxon>Saurischia</taxon>
        <taxon>Theropoda</taxon>
        <taxon>Coelurosauria</taxon>
        <taxon>Aves</taxon>
        <taxon>Neognathae</taxon>
        <taxon>Neoaves</taxon>
        <taxon>Telluraves</taxon>
        <taxon>Strigiformes</taxon>
        <taxon>Strigidae</taxon>
        <taxon>Athene</taxon>
    </lineage>
</organism>
<evidence type="ECO:0000313" key="1">
    <source>
        <dbReference type="Ensembl" id="ENSACUP00000017090.1"/>
    </source>
</evidence>
<dbReference type="Proteomes" id="UP000472269">
    <property type="component" value="Unplaced"/>
</dbReference>
<accession>A0A663MWZ3</accession>
<dbReference type="AlphaFoldDB" id="A0A663MWZ3"/>
<reference evidence="1" key="2">
    <citation type="submission" date="2025-09" db="UniProtKB">
        <authorList>
            <consortium name="Ensembl"/>
        </authorList>
    </citation>
    <scope>IDENTIFICATION</scope>
</reference>
<name>A0A663MWZ3_ATHCN</name>
<keyword evidence="2" id="KW-1185">Reference proteome</keyword>
<evidence type="ECO:0000313" key="2">
    <source>
        <dbReference type="Proteomes" id="UP000472269"/>
    </source>
</evidence>
<protein>
    <submittedName>
        <fullName evidence="1">Uncharacterized protein</fullName>
    </submittedName>
</protein>
<dbReference type="Ensembl" id="ENSACUT00000018233.1">
    <property type="protein sequence ID" value="ENSACUP00000017090.1"/>
    <property type="gene ID" value="ENSACUG00000011499.1"/>
</dbReference>
<reference evidence="1" key="1">
    <citation type="submission" date="2025-08" db="UniProtKB">
        <authorList>
            <consortium name="Ensembl"/>
        </authorList>
    </citation>
    <scope>IDENTIFICATION</scope>
</reference>
<proteinExistence type="predicted"/>